<feature type="region of interest" description="Disordered" evidence="1">
    <location>
        <begin position="50"/>
        <end position="74"/>
    </location>
</feature>
<dbReference type="Proteomes" id="UP000770661">
    <property type="component" value="Unassembled WGS sequence"/>
</dbReference>
<feature type="compositionally biased region" description="Polar residues" evidence="1">
    <location>
        <begin position="390"/>
        <end position="399"/>
    </location>
</feature>
<protein>
    <submittedName>
        <fullName evidence="2">Uncharacterized protein</fullName>
    </submittedName>
</protein>
<organism evidence="2 3">
    <name type="scientific">Chionoecetes opilio</name>
    <name type="common">Atlantic snow crab</name>
    <name type="synonym">Cancer opilio</name>
    <dbReference type="NCBI Taxonomy" id="41210"/>
    <lineage>
        <taxon>Eukaryota</taxon>
        <taxon>Metazoa</taxon>
        <taxon>Ecdysozoa</taxon>
        <taxon>Arthropoda</taxon>
        <taxon>Crustacea</taxon>
        <taxon>Multicrustacea</taxon>
        <taxon>Malacostraca</taxon>
        <taxon>Eumalacostraca</taxon>
        <taxon>Eucarida</taxon>
        <taxon>Decapoda</taxon>
        <taxon>Pleocyemata</taxon>
        <taxon>Brachyura</taxon>
        <taxon>Eubrachyura</taxon>
        <taxon>Majoidea</taxon>
        <taxon>Majidae</taxon>
        <taxon>Chionoecetes</taxon>
    </lineage>
</organism>
<feature type="region of interest" description="Disordered" evidence="1">
    <location>
        <begin position="379"/>
        <end position="448"/>
    </location>
</feature>
<feature type="compositionally biased region" description="Basic and acidic residues" evidence="1">
    <location>
        <begin position="435"/>
        <end position="448"/>
    </location>
</feature>
<evidence type="ECO:0000313" key="3">
    <source>
        <dbReference type="Proteomes" id="UP000770661"/>
    </source>
</evidence>
<sequence>MVQAIDLQEAEEGGRGPAPQGPQWTSKSAALATKTVASFRHAVVQAALQDPRTWRRGSSTRSRRLGGRTAATKPPLRVSRELRGAYNQALTKDEEQRQVPLQVVEDHRKRYPTPAMVPKISPGDNLETATLPEKWTQGSHISSVTRTSMEGEGAWTGLSLSLEVELTLSYTGVGENAGPKASLTASAGVTPKIRIKIKIILLATLTHEKLRVAFPADCRRMRHFSPHWSKVVLVWGFRTGDWTGLNRSRRASQKTVTPPGLAQKPQSPRKEGAGGITRQTPWERAMPAPPRFLFPPSFPAAQPISATPPPIVPRLSPMGIVPRLTLWAAIRRRAHVTSDSQHEDNSPSVSCTFIWTKHEKKPAAAKVIDEILAFWARARIPSPGTPPGPATNSSDSTMKSKSKRGPPQVAREEAFVEIPASPLRHRAQDPLHSSQRKEPVLPAGPKEDSPAVLSVLENVPCCKREEGQGEVWSQRIRRRAEAEAKVCLELTGPVVLSGSSSGAVLPTPVPVPATVLPGRCGAHHEGDVLNDGDDERPSTSAHTPKRMRASVRKPRPQQ</sequence>
<gene>
    <name evidence="2" type="ORF">GWK47_004580</name>
</gene>
<feature type="region of interest" description="Disordered" evidence="1">
    <location>
        <begin position="517"/>
        <end position="558"/>
    </location>
</feature>
<comment type="caution">
    <text evidence="2">The sequence shown here is derived from an EMBL/GenBank/DDBJ whole genome shotgun (WGS) entry which is preliminary data.</text>
</comment>
<evidence type="ECO:0000256" key="1">
    <source>
        <dbReference type="SAM" id="MobiDB-lite"/>
    </source>
</evidence>
<proteinExistence type="predicted"/>
<dbReference type="AlphaFoldDB" id="A0A8J4YEE3"/>
<reference evidence="2" key="1">
    <citation type="submission" date="2020-07" db="EMBL/GenBank/DDBJ databases">
        <title>The High-quality genome of the commercially important snow crab, Chionoecetes opilio.</title>
        <authorList>
            <person name="Jeong J.-H."/>
            <person name="Ryu S."/>
        </authorList>
    </citation>
    <scope>NUCLEOTIDE SEQUENCE</scope>
    <source>
        <strain evidence="2">MADBK_172401_WGS</strain>
        <tissue evidence="2">Digestive gland</tissue>
    </source>
</reference>
<feature type="region of interest" description="Disordered" evidence="1">
    <location>
        <begin position="246"/>
        <end position="281"/>
    </location>
</feature>
<dbReference type="EMBL" id="JACEEZ010005348">
    <property type="protein sequence ID" value="KAG0725692.1"/>
    <property type="molecule type" value="Genomic_DNA"/>
</dbReference>
<evidence type="ECO:0000313" key="2">
    <source>
        <dbReference type="EMBL" id="KAG0725692.1"/>
    </source>
</evidence>
<name>A0A8J4YEE3_CHIOP</name>
<feature type="region of interest" description="Disordered" evidence="1">
    <location>
        <begin position="1"/>
        <end position="27"/>
    </location>
</feature>
<accession>A0A8J4YEE3</accession>
<keyword evidence="3" id="KW-1185">Reference proteome</keyword>
<feature type="compositionally biased region" description="Basic residues" evidence="1">
    <location>
        <begin position="543"/>
        <end position="558"/>
    </location>
</feature>